<evidence type="ECO:0000259" key="3">
    <source>
        <dbReference type="Pfam" id="PF09557"/>
    </source>
</evidence>
<dbReference type="PANTHER" id="PTHR38463">
    <property type="entry name" value="STRESS RESPONSE PROTEIN YSNF"/>
    <property type="match status" value="1"/>
</dbReference>
<dbReference type="Proteomes" id="UP000460221">
    <property type="component" value="Unassembled WGS sequence"/>
</dbReference>
<dbReference type="Gene3D" id="3.90.50.10">
    <property type="entry name" value="Photosynthetic Reaction Center, subunit H, domain 2"/>
    <property type="match status" value="1"/>
</dbReference>
<dbReference type="InterPro" id="IPR019060">
    <property type="entry name" value="DUF2382"/>
</dbReference>
<dbReference type="InterPro" id="IPR052967">
    <property type="entry name" value="Stress_Response_Assoc"/>
</dbReference>
<feature type="compositionally biased region" description="Low complexity" evidence="1">
    <location>
        <begin position="120"/>
        <end position="136"/>
    </location>
</feature>
<gene>
    <name evidence="4" type="ORF">GIS00_24715</name>
</gene>
<evidence type="ECO:0000259" key="2">
    <source>
        <dbReference type="Pfam" id="PF05239"/>
    </source>
</evidence>
<feature type="domain" description="PRC-barrel" evidence="2">
    <location>
        <begin position="13"/>
        <end position="75"/>
    </location>
</feature>
<feature type="region of interest" description="Disordered" evidence="1">
    <location>
        <begin position="234"/>
        <end position="266"/>
    </location>
</feature>
<dbReference type="GO" id="GO:0030077">
    <property type="term" value="C:plasma membrane light-harvesting complex"/>
    <property type="evidence" value="ECO:0007669"/>
    <property type="project" value="InterPro"/>
</dbReference>
<keyword evidence="5" id="KW-1185">Reference proteome</keyword>
<protein>
    <submittedName>
        <fullName evidence="4">DUF2382 domain-containing protein</fullName>
    </submittedName>
</protein>
<accession>A0A7K1FSQ0</accession>
<evidence type="ECO:0000313" key="5">
    <source>
        <dbReference type="Proteomes" id="UP000460221"/>
    </source>
</evidence>
<dbReference type="SUPFAM" id="SSF50346">
    <property type="entry name" value="PRC-barrel domain"/>
    <property type="match status" value="1"/>
</dbReference>
<sequence>MIKQDQAQQLIDGGTVVGSDGENIGRIGQVYLDNETGDVSWVTVKTGWFGASESFVPTDSATVSGDTVTVPYDKATIKDAPHSDGAGDALTPQQEADLYSYYGLSGGGYTGTATAGTGTGTGTAATTEAPTAPGGTDDYLTRSEEQLRVGTTQREAGKARLRKYVVTEQQSVTVPVSHEEVRVVREPLSAGDELGTIGEDAVEVTLHEDQVVVNKDVVGVERVRLDTETVTEQQEVSETVRKEQIEVGDLAVEPTTGDTSQDEPRR</sequence>
<dbReference type="PANTHER" id="PTHR38463:SF1">
    <property type="entry name" value="STRESS RESPONSE PROTEIN YSNF"/>
    <property type="match status" value="1"/>
</dbReference>
<dbReference type="EMBL" id="WLYK01000016">
    <property type="protein sequence ID" value="MTD17141.1"/>
    <property type="molecule type" value="Genomic_DNA"/>
</dbReference>
<dbReference type="RefSeq" id="WP_154771147.1">
    <property type="nucleotide sequence ID" value="NZ_WLYK01000016.1"/>
</dbReference>
<evidence type="ECO:0000256" key="1">
    <source>
        <dbReference type="SAM" id="MobiDB-lite"/>
    </source>
</evidence>
<reference evidence="4 5" key="1">
    <citation type="submission" date="2019-11" db="EMBL/GenBank/DDBJ databases">
        <authorList>
            <person name="Jiang L.-Q."/>
        </authorList>
    </citation>
    <scope>NUCLEOTIDE SEQUENCE [LARGE SCALE GENOMIC DNA]</scope>
    <source>
        <strain evidence="4 5">YIM 132087</strain>
    </source>
</reference>
<dbReference type="InterPro" id="IPR027275">
    <property type="entry name" value="PRC-brl_dom"/>
</dbReference>
<evidence type="ECO:0000313" key="4">
    <source>
        <dbReference type="EMBL" id="MTD17141.1"/>
    </source>
</evidence>
<dbReference type="InterPro" id="IPR011033">
    <property type="entry name" value="PRC_barrel-like_sf"/>
</dbReference>
<feature type="domain" description="DUF2382" evidence="3">
    <location>
        <begin position="140"/>
        <end position="247"/>
    </location>
</feature>
<dbReference type="Pfam" id="PF05239">
    <property type="entry name" value="PRC"/>
    <property type="match status" value="1"/>
</dbReference>
<dbReference type="AlphaFoldDB" id="A0A7K1FSQ0"/>
<comment type="caution">
    <text evidence="4">The sequence shown here is derived from an EMBL/GenBank/DDBJ whole genome shotgun (WGS) entry which is preliminary data.</text>
</comment>
<proteinExistence type="predicted"/>
<dbReference type="InterPro" id="IPR014747">
    <property type="entry name" value="Bac_photo_RC_H_C"/>
</dbReference>
<feature type="region of interest" description="Disordered" evidence="1">
    <location>
        <begin position="120"/>
        <end position="139"/>
    </location>
</feature>
<dbReference type="Pfam" id="PF09557">
    <property type="entry name" value="DUF2382"/>
    <property type="match status" value="1"/>
</dbReference>
<organism evidence="4 5">
    <name type="scientific">Nakamurella alba</name>
    <dbReference type="NCBI Taxonomy" id="2665158"/>
    <lineage>
        <taxon>Bacteria</taxon>
        <taxon>Bacillati</taxon>
        <taxon>Actinomycetota</taxon>
        <taxon>Actinomycetes</taxon>
        <taxon>Nakamurellales</taxon>
        <taxon>Nakamurellaceae</taxon>
        <taxon>Nakamurella</taxon>
    </lineage>
</organism>
<name>A0A7K1FSQ0_9ACTN</name>
<dbReference type="GO" id="GO:0019684">
    <property type="term" value="P:photosynthesis, light reaction"/>
    <property type="evidence" value="ECO:0007669"/>
    <property type="project" value="InterPro"/>
</dbReference>